<evidence type="ECO:0000313" key="6">
    <source>
        <dbReference type="EMBL" id="RKP29919.1"/>
    </source>
</evidence>
<dbReference type="InterPro" id="IPR013177">
    <property type="entry name" value="Ribosomal_mS38_C"/>
</dbReference>
<comment type="similarity">
    <text evidence="3">Belongs to the mitochondrion-specific ribosomal protein mS38 family.</text>
</comment>
<keyword evidence="7" id="KW-1185">Reference proteome</keyword>
<proteinExistence type="inferred from homology"/>
<dbReference type="EMBL" id="ML004471">
    <property type="protein sequence ID" value="RKP29919.1"/>
    <property type="molecule type" value="Genomic_DNA"/>
</dbReference>
<evidence type="ECO:0000313" key="7">
    <source>
        <dbReference type="Proteomes" id="UP000268321"/>
    </source>
</evidence>
<feature type="domain" description="Ribosomal protein mS38 C-terminal" evidence="5">
    <location>
        <begin position="97"/>
        <end position="130"/>
    </location>
</feature>
<keyword evidence="2" id="KW-0496">Mitochondrion</keyword>
<dbReference type="AlphaFoldDB" id="A0A4V1J2V9"/>
<dbReference type="PANTHER" id="PTHR32035:SF3">
    <property type="entry name" value="SMALL RIBOSOMAL SUBUNIT PROTEIN MS38"/>
    <property type="match status" value="1"/>
</dbReference>
<evidence type="ECO:0000256" key="2">
    <source>
        <dbReference type="ARBA" id="ARBA00023128"/>
    </source>
</evidence>
<dbReference type="GO" id="GO:0005739">
    <property type="term" value="C:mitochondrion"/>
    <property type="evidence" value="ECO:0007669"/>
    <property type="project" value="UniProtKB-SubCell"/>
</dbReference>
<dbReference type="SMART" id="SM01155">
    <property type="entry name" value="DUF1713"/>
    <property type="match status" value="1"/>
</dbReference>
<evidence type="ECO:0000259" key="5">
    <source>
        <dbReference type="SMART" id="SM01155"/>
    </source>
</evidence>
<dbReference type="Proteomes" id="UP000268321">
    <property type="component" value="Unassembled WGS sequence"/>
</dbReference>
<gene>
    <name evidence="6" type="ORF">METBISCDRAFT_27847</name>
</gene>
<evidence type="ECO:0000256" key="1">
    <source>
        <dbReference type="ARBA" id="ARBA00004173"/>
    </source>
</evidence>
<reference evidence="7" key="1">
    <citation type="journal article" date="2018" name="Nat. Microbiol.">
        <title>Leveraging single-cell genomics to expand the fungal tree of life.</title>
        <authorList>
            <person name="Ahrendt S.R."/>
            <person name="Quandt C.A."/>
            <person name="Ciobanu D."/>
            <person name="Clum A."/>
            <person name="Salamov A."/>
            <person name="Andreopoulos B."/>
            <person name="Cheng J.F."/>
            <person name="Woyke T."/>
            <person name="Pelin A."/>
            <person name="Henrissat B."/>
            <person name="Reynolds N.K."/>
            <person name="Benny G.L."/>
            <person name="Smith M.E."/>
            <person name="James T.Y."/>
            <person name="Grigoriev I.V."/>
        </authorList>
    </citation>
    <scope>NUCLEOTIDE SEQUENCE [LARGE SCALE GENOMIC DNA]</scope>
    <source>
        <strain evidence="7">Baker2002</strain>
    </source>
</reference>
<comment type="subcellular location">
    <subcellularLocation>
        <location evidence="1">Mitochondrion</location>
    </subcellularLocation>
</comment>
<evidence type="ECO:0000256" key="4">
    <source>
        <dbReference type="ARBA" id="ARBA00035682"/>
    </source>
</evidence>
<dbReference type="Pfam" id="PF08213">
    <property type="entry name" value="COX24_C"/>
    <property type="match status" value="1"/>
</dbReference>
<organism evidence="6 7">
    <name type="scientific">Metschnikowia bicuspidata</name>
    <dbReference type="NCBI Taxonomy" id="27322"/>
    <lineage>
        <taxon>Eukaryota</taxon>
        <taxon>Fungi</taxon>
        <taxon>Dikarya</taxon>
        <taxon>Ascomycota</taxon>
        <taxon>Saccharomycotina</taxon>
        <taxon>Pichiomycetes</taxon>
        <taxon>Metschnikowiaceae</taxon>
        <taxon>Metschnikowia</taxon>
    </lineage>
</organism>
<dbReference type="PANTHER" id="PTHR32035">
    <property type="entry name" value="AURORA KINASE A-INTERACTING PROTEIN"/>
    <property type="match status" value="1"/>
</dbReference>
<accession>A0A4V1J2V9</accession>
<sequence>MLRIGLARCPGLGAWFLSAILRPRGVTPPLLSCTLLAIQRLAEIQPHPTQTSQVLRMLQPLARIPQPSIFFPQIGHVQQSPISPEASESKEADNTVHLDSVLRKRRLKMKKHKLRKRRKRQRSLKIRLGKI</sequence>
<protein>
    <recommendedName>
        <fullName evidence="4">Small ribosomal subunit protein mS38</fullName>
    </recommendedName>
</protein>
<evidence type="ECO:0000256" key="3">
    <source>
        <dbReference type="ARBA" id="ARBA00035647"/>
    </source>
</evidence>
<name>A0A4V1J2V9_9ASCO</name>